<dbReference type="EMBL" id="JBHTCO010000002">
    <property type="protein sequence ID" value="MFC7391712.1"/>
    <property type="molecule type" value="Genomic_DNA"/>
</dbReference>
<sequence length="408" mass="44400">MYYLGNHYRVFCTLMRGGTSKGAILRKIDLPSQPNKRDRMILRIFGSPDQDQIDGLGGGTSLTSKLALVGPPTFPDSDITYTFGQVSLDKEVIDYEPTCGNMATAVGLYAVEEGYIELTEPITRVRIFNTNIQKVIIAEIPVFNGQVQYEGDFSIDGVPGSSARIMLNFPHSEGALTGKLLPTGHPEDLIKLNDGRTFHVSIIDAANVVVFVDARELGLLGNELKEDIDSATEILETLEQIRVKAGRRIGIIQNENGISPSTHALPKIAFVSPPKSYRTMSNQTIDQSDIDILARYISMGSLHKAFAVSGAVALAASAKIEGTIPNQVLPANISQDRLRIGHPSGQLYLESELEMTGSDYQVIRCAIGRTARRLMDGYAYIPASVLTESDIHNENTIISKKGTNSVTG</sequence>
<dbReference type="SUPFAM" id="SSF54506">
    <property type="entry name" value="Diaminopimelate epimerase-like"/>
    <property type="match status" value="2"/>
</dbReference>
<keyword evidence="4" id="KW-1185">Reference proteome</keyword>
<dbReference type="Pfam" id="PF04303">
    <property type="entry name" value="PrpF"/>
    <property type="match status" value="1"/>
</dbReference>
<dbReference type="PANTHER" id="PTHR43709">
    <property type="entry name" value="ACONITATE ISOMERASE-RELATED"/>
    <property type="match status" value="1"/>
</dbReference>
<comment type="similarity">
    <text evidence="1">Belongs to the PrpF family.</text>
</comment>
<dbReference type="Gene3D" id="3.10.310.10">
    <property type="entry name" value="Diaminopimelate Epimerase, Chain A, domain 1"/>
    <property type="match status" value="2"/>
</dbReference>
<evidence type="ECO:0000313" key="4">
    <source>
        <dbReference type="Proteomes" id="UP001596505"/>
    </source>
</evidence>
<keyword evidence="2 3" id="KW-0413">Isomerase</keyword>
<comment type="caution">
    <text evidence="3">The sequence shown here is derived from an EMBL/GenBank/DDBJ whole genome shotgun (WGS) entry which is preliminary data.</text>
</comment>
<name>A0ABW2PQN8_9BACL</name>
<dbReference type="InterPro" id="IPR007400">
    <property type="entry name" value="PrpF-like"/>
</dbReference>
<gene>
    <name evidence="3" type="ORF">ACFQRG_01725</name>
</gene>
<proteinExistence type="inferred from homology"/>
<protein>
    <submittedName>
        <fullName evidence="3">2-methylaconitate cis-trans isomerase PrpF family protein</fullName>
    </submittedName>
</protein>
<evidence type="ECO:0000313" key="3">
    <source>
        <dbReference type="EMBL" id="MFC7391712.1"/>
    </source>
</evidence>
<reference evidence="4" key="1">
    <citation type="journal article" date="2019" name="Int. J. Syst. Evol. Microbiol.">
        <title>The Global Catalogue of Microorganisms (GCM) 10K type strain sequencing project: providing services to taxonomists for standard genome sequencing and annotation.</title>
        <authorList>
            <consortium name="The Broad Institute Genomics Platform"/>
            <consortium name="The Broad Institute Genome Sequencing Center for Infectious Disease"/>
            <person name="Wu L."/>
            <person name="Ma J."/>
        </authorList>
    </citation>
    <scope>NUCLEOTIDE SEQUENCE [LARGE SCALE GENOMIC DNA]</scope>
    <source>
        <strain evidence="4">CGMCC 1.16305</strain>
    </source>
</reference>
<dbReference type="GO" id="GO:0016853">
    <property type="term" value="F:isomerase activity"/>
    <property type="evidence" value="ECO:0007669"/>
    <property type="project" value="UniProtKB-KW"/>
</dbReference>
<dbReference type="Proteomes" id="UP001596505">
    <property type="component" value="Unassembled WGS sequence"/>
</dbReference>
<organism evidence="3 4">
    <name type="scientific">Scopulibacillus cellulosilyticus</name>
    <dbReference type="NCBI Taxonomy" id="2665665"/>
    <lineage>
        <taxon>Bacteria</taxon>
        <taxon>Bacillati</taxon>
        <taxon>Bacillota</taxon>
        <taxon>Bacilli</taxon>
        <taxon>Bacillales</taxon>
        <taxon>Sporolactobacillaceae</taxon>
        <taxon>Scopulibacillus</taxon>
    </lineage>
</organism>
<dbReference type="PANTHER" id="PTHR43709:SF2">
    <property type="entry name" value="DUF453 DOMAIN PROTEIN (AFU_ORTHOLOGUE AFUA_6G00360)"/>
    <property type="match status" value="1"/>
</dbReference>
<dbReference type="RefSeq" id="WP_380962990.1">
    <property type="nucleotide sequence ID" value="NZ_JBHTCO010000002.1"/>
</dbReference>
<evidence type="ECO:0000256" key="1">
    <source>
        <dbReference type="ARBA" id="ARBA00007673"/>
    </source>
</evidence>
<accession>A0ABW2PQN8</accession>
<evidence type="ECO:0000256" key="2">
    <source>
        <dbReference type="ARBA" id="ARBA00023235"/>
    </source>
</evidence>